<dbReference type="PANTHER" id="PTHR34980:SF3">
    <property type="entry name" value="BLR8105 PROTEIN"/>
    <property type="match status" value="1"/>
</dbReference>
<dbReference type="Pfam" id="PF05656">
    <property type="entry name" value="DUF805"/>
    <property type="match status" value="1"/>
</dbReference>
<dbReference type="Proteomes" id="UP001595379">
    <property type="component" value="Unassembled WGS sequence"/>
</dbReference>
<comment type="caution">
    <text evidence="2">The sequence shown here is derived from an EMBL/GenBank/DDBJ whole genome shotgun (WGS) entry which is preliminary data.</text>
</comment>
<keyword evidence="1" id="KW-0472">Membrane</keyword>
<sequence>MGSYWAIFTEGMALSFEFSGRMKRRNYWLFVVMLHLLMVGLVILYAPLEQLFGPISERALLAAFLNSTSLAIGMWWAIAIIAASARRLRDAGRSPYCLLYNFVPIANLYLLYLLSEPSKAHFTSHKETTP</sequence>
<dbReference type="EMBL" id="JBHRSV010000001">
    <property type="protein sequence ID" value="MFC2924699.1"/>
    <property type="molecule type" value="Genomic_DNA"/>
</dbReference>
<proteinExistence type="predicted"/>
<keyword evidence="3" id="KW-1185">Reference proteome</keyword>
<keyword evidence="1" id="KW-0812">Transmembrane</keyword>
<evidence type="ECO:0000313" key="2">
    <source>
        <dbReference type="EMBL" id="MFC2924699.1"/>
    </source>
</evidence>
<feature type="transmembrane region" description="Helical" evidence="1">
    <location>
        <begin position="27"/>
        <end position="48"/>
    </location>
</feature>
<dbReference type="InterPro" id="IPR008523">
    <property type="entry name" value="DUF805"/>
</dbReference>
<organism evidence="2 3">
    <name type="scientific">Hyphobacterium vulgare</name>
    <dbReference type="NCBI Taxonomy" id="1736751"/>
    <lineage>
        <taxon>Bacteria</taxon>
        <taxon>Pseudomonadati</taxon>
        <taxon>Pseudomonadota</taxon>
        <taxon>Alphaproteobacteria</taxon>
        <taxon>Maricaulales</taxon>
        <taxon>Maricaulaceae</taxon>
        <taxon>Hyphobacterium</taxon>
    </lineage>
</organism>
<keyword evidence="1" id="KW-1133">Transmembrane helix</keyword>
<name>A0ABV6ZTF5_9PROT</name>
<reference evidence="3" key="1">
    <citation type="journal article" date="2019" name="Int. J. Syst. Evol. Microbiol.">
        <title>The Global Catalogue of Microorganisms (GCM) 10K type strain sequencing project: providing services to taxonomists for standard genome sequencing and annotation.</title>
        <authorList>
            <consortium name="The Broad Institute Genomics Platform"/>
            <consortium name="The Broad Institute Genome Sequencing Center for Infectious Disease"/>
            <person name="Wu L."/>
            <person name="Ma J."/>
        </authorList>
    </citation>
    <scope>NUCLEOTIDE SEQUENCE [LARGE SCALE GENOMIC DNA]</scope>
    <source>
        <strain evidence="3">KCTC 52487</strain>
    </source>
</reference>
<protein>
    <submittedName>
        <fullName evidence="2">DUF805 domain-containing protein</fullName>
    </submittedName>
</protein>
<evidence type="ECO:0000256" key="1">
    <source>
        <dbReference type="SAM" id="Phobius"/>
    </source>
</evidence>
<gene>
    <name evidence="2" type="ORF">ACFOOR_01125</name>
</gene>
<feature type="transmembrane region" description="Helical" evidence="1">
    <location>
        <begin position="97"/>
        <end position="115"/>
    </location>
</feature>
<feature type="transmembrane region" description="Helical" evidence="1">
    <location>
        <begin position="60"/>
        <end position="85"/>
    </location>
</feature>
<dbReference type="PANTHER" id="PTHR34980">
    <property type="entry name" value="INNER MEMBRANE PROTEIN-RELATED-RELATED"/>
    <property type="match status" value="1"/>
</dbReference>
<evidence type="ECO:0000313" key="3">
    <source>
        <dbReference type="Proteomes" id="UP001595379"/>
    </source>
</evidence>
<dbReference type="RefSeq" id="WP_343163590.1">
    <property type="nucleotide sequence ID" value="NZ_JBHRSV010000001.1"/>
</dbReference>
<accession>A0ABV6ZTF5</accession>